<feature type="chain" id="PRO_5044104815" description="TPM domain-containing protein" evidence="3">
    <location>
        <begin position="25"/>
        <end position="442"/>
    </location>
</feature>
<reference evidence="7 8" key="1">
    <citation type="journal article" date="2019" name="Nat. Med.">
        <title>A library of human gut bacterial isolates paired with longitudinal multiomics data enables mechanistic microbiome research.</title>
        <authorList>
            <person name="Poyet M."/>
            <person name="Groussin M."/>
            <person name="Gibbons S.M."/>
            <person name="Avila-Pacheco J."/>
            <person name="Jiang X."/>
            <person name="Kearney S.M."/>
            <person name="Perrotta A.R."/>
            <person name="Berdy B."/>
            <person name="Zhao S."/>
            <person name="Lieberman T.D."/>
            <person name="Swanson P.K."/>
            <person name="Smith M."/>
            <person name="Roesemann S."/>
            <person name="Alexander J.E."/>
            <person name="Rich S.A."/>
            <person name="Livny J."/>
            <person name="Vlamakis H."/>
            <person name="Clish C."/>
            <person name="Bullock K."/>
            <person name="Deik A."/>
            <person name="Scott J."/>
            <person name="Pierce K.A."/>
            <person name="Xavier R.J."/>
            <person name="Alm E.J."/>
        </authorList>
    </citation>
    <scope>NUCLEOTIDE SEQUENCE [LARGE SCALE GENOMIC DNA]</scope>
    <source>
        <strain evidence="5 8">BIOML-A2</strain>
        <strain evidence="6 7">BIOML-A5</strain>
    </source>
</reference>
<keyword evidence="3" id="KW-0732">Signal</keyword>
<dbReference type="EMBL" id="WKPO01000031">
    <property type="protein sequence ID" value="MSB50370.1"/>
    <property type="molecule type" value="Genomic_DNA"/>
</dbReference>
<evidence type="ECO:0000256" key="2">
    <source>
        <dbReference type="SAM" id="Phobius"/>
    </source>
</evidence>
<sequence length="442" mass="48095">MKKTCSVFVVLLLLALSLCTPALAFTEYGVIYDETEELGSATLTMQGEQTLPELSEELGIDLRVDVLTQISYDSIADTAAGIYDAYGYGYGDDREGATLTILMEPQDTGTYAMPAGGWCIYANLSEERGSSQALADAIHNAVEPSMAQRAWNGEEITMSAVALTQAVESMAQAAEDYILTNCPPDTSGPAAPPETPEVPEPPEASDPGSVSMQYVFDISDLLTFEEWEELETRAADISSRQHCGVYFALVDDYTDYGDGGVYEVTYQLYHGSELGFGTDRDGIIVLLSMEERDYGMFVYGGYAEYAFDEFGQEELKERFLGDFGDNDWYGGISHYLDACDEFLTKAEEGKPVRSSPWPKAAIAVGISCLIAGGICVLLLRSMKSVHQKKEADAYLTEGGLHLTQQYDRYSHTTETRTKIEKSSASGTRSESGGGGSGRSGKF</sequence>
<dbReference type="RefSeq" id="WP_154250734.1">
    <property type="nucleotide sequence ID" value="NZ_JADMVZ010000070.1"/>
</dbReference>
<dbReference type="Proteomes" id="UP000429811">
    <property type="component" value="Unassembled WGS sequence"/>
</dbReference>
<feature type="signal peptide" evidence="3">
    <location>
        <begin position="1"/>
        <end position="24"/>
    </location>
</feature>
<dbReference type="Proteomes" id="UP000434475">
    <property type="component" value="Unassembled WGS sequence"/>
</dbReference>
<feature type="compositionally biased region" description="Gly residues" evidence="1">
    <location>
        <begin position="431"/>
        <end position="442"/>
    </location>
</feature>
<evidence type="ECO:0000313" key="8">
    <source>
        <dbReference type="Proteomes" id="UP000434475"/>
    </source>
</evidence>
<feature type="compositionally biased region" description="Basic and acidic residues" evidence="1">
    <location>
        <begin position="411"/>
        <end position="421"/>
    </location>
</feature>
<gene>
    <name evidence="6" type="ORF">GKE90_17005</name>
    <name evidence="5" type="ORF">GKE97_18515</name>
</gene>
<feature type="region of interest" description="Disordered" evidence="1">
    <location>
        <begin position="411"/>
        <end position="442"/>
    </location>
</feature>
<evidence type="ECO:0000313" key="6">
    <source>
        <dbReference type="EMBL" id="MSB50370.1"/>
    </source>
</evidence>
<feature type="transmembrane region" description="Helical" evidence="2">
    <location>
        <begin position="360"/>
        <end position="379"/>
    </location>
</feature>
<protein>
    <recommendedName>
        <fullName evidence="4">TPM domain-containing protein</fullName>
    </recommendedName>
</protein>
<evidence type="ECO:0000313" key="7">
    <source>
        <dbReference type="Proteomes" id="UP000429811"/>
    </source>
</evidence>
<accession>A0A6I2RL59</accession>
<organism evidence="6 7">
    <name type="scientific">Flavonifractor plautii</name>
    <name type="common">Fusobacterium plautii</name>
    <dbReference type="NCBI Taxonomy" id="292800"/>
    <lineage>
        <taxon>Bacteria</taxon>
        <taxon>Bacillati</taxon>
        <taxon>Bacillota</taxon>
        <taxon>Clostridia</taxon>
        <taxon>Eubacteriales</taxon>
        <taxon>Oscillospiraceae</taxon>
        <taxon>Flavonifractor</taxon>
    </lineage>
</organism>
<evidence type="ECO:0000313" key="5">
    <source>
        <dbReference type="EMBL" id="MSB21491.1"/>
    </source>
</evidence>
<evidence type="ECO:0000256" key="3">
    <source>
        <dbReference type="SAM" id="SignalP"/>
    </source>
</evidence>
<evidence type="ECO:0000256" key="1">
    <source>
        <dbReference type="SAM" id="MobiDB-lite"/>
    </source>
</evidence>
<name>A0A6I2RL59_FLAPL</name>
<feature type="region of interest" description="Disordered" evidence="1">
    <location>
        <begin position="180"/>
        <end position="209"/>
    </location>
</feature>
<dbReference type="AlphaFoldDB" id="A0A6I2RL59"/>
<dbReference type="Gene3D" id="3.10.310.50">
    <property type="match status" value="1"/>
</dbReference>
<feature type="domain" description="TPM" evidence="4">
    <location>
        <begin position="215"/>
        <end position="340"/>
    </location>
</feature>
<comment type="caution">
    <text evidence="6">The sequence shown here is derived from an EMBL/GenBank/DDBJ whole genome shotgun (WGS) entry which is preliminary data.</text>
</comment>
<dbReference type="EMBL" id="WKPR01000023">
    <property type="protein sequence ID" value="MSB21491.1"/>
    <property type="molecule type" value="Genomic_DNA"/>
</dbReference>
<feature type="compositionally biased region" description="Pro residues" evidence="1">
    <location>
        <begin position="190"/>
        <end position="204"/>
    </location>
</feature>
<proteinExistence type="predicted"/>
<dbReference type="Pfam" id="PF04536">
    <property type="entry name" value="TPM_phosphatase"/>
    <property type="match status" value="1"/>
</dbReference>
<keyword evidence="2" id="KW-0472">Membrane</keyword>
<evidence type="ECO:0000259" key="4">
    <source>
        <dbReference type="Pfam" id="PF04536"/>
    </source>
</evidence>
<dbReference type="InterPro" id="IPR007621">
    <property type="entry name" value="TPM_dom"/>
</dbReference>
<keyword evidence="2" id="KW-0812">Transmembrane</keyword>
<keyword evidence="2" id="KW-1133">Transmembrane helix</keyword>